<dbReference type="Proteomes" id="UP000324022">
    <property type="component" value="Unassembled WGS sequence"/>
</dbReference>
<feature type="signal peptide" evidence="2">
    <location>
        <begin position="1"/>
        <end position="24"/>
    </location>
</feature>
<dbReference type="AlphaFoldDB" id="A0A5C3EJ10"/>
<evidence type="ECO:0000313" key="4">
    <source>
        <dbReference type="Proteomes" id="UP000324022"/>
    </source>
</evidence>
<feature type="compositionally biased region" description="Basic and acidic residues" evidence="1">
    <location>
        <begin position="31"/>
        <end position="60"/>
    </location>
</feature>
<evidence type="ECO:0000256" key="1">
    <source>
        <dbReference type="SAM" id="MobiDB-lite"/>
    </source>
</evidence>
<dbReference type="EMBL" id="OOIN01000029">
    <property type="protein sequence ID" value="SPO29687.1"/>
    <property type="molecule type" value="Genomic_DNA"/>
</dbReference>
<protein>
    <submittedName>
        <fullName evidence="3">Uncharacterized protein</fullName>
    </submittedName>
</protein>
<evidence type="ECO:0000256" key="2">
    <source>
        <dbReference type="SAM" id="SignalP"/>
    </source>
</evidence>
<organism evidence="3 4">
    <name type="scientific">Ustilago trichophora</name>
    <dbReference type="NCBI Taxonomy" id="86804"/>
    <lineage>
        <taxon>Eukaryota</taxon>
        <taxon>Fungi</taxon>
        <taxon>Dikarya</taxon>
        <taxon>Basidiomycota</taxon>
        <taxon>Ustilaginomycotina</taxon>
        <taxon>Ustilaginomycetes</taxon>
        <taxon>Ustilaginales</taxon>
        <taxon>Ustilaginaceae</taxon>
        <taxon>Ustilago</taxon>
    </lineage>
</organism>
<name>A0A5C3EJ10_9BASI</name>
<evidence type="ECO:0000313" key="3">
    <source>
        <dbReference type="EMBL" id="SPO29687.1"/>
    </source>
</evidence>
<sequence length="99" mass="11290">MFDSVVGLCMLLACLLAPFELLEKGDNLCDKGERETASERETRPGARSGLTEKRERERESPFFTETDTSEITKSIRNAFNRNPGKYAMHFKLKCDKKTP</sequence>
<gene>
    <name evidence="3" type="ORF">UTRI_05509</name>
</gene>
<reference evidence="3 4" key="1">
    <citation type="submission" date="2018-03" db="EMBL/GenBank/DDBJ databases">
        <authorList>
            <person name="Guldener U."/>
        </authorList>
    </citation>
    <scope>NUCLEOTIDE SEQUENCE [LARGE SCALE GENOMIC DNA]</scope>
    <source>
        <strain evidence="3 4">NBRC100155</strain>
    </source>
</reference>
<accession>A0A5C3EJ10</accession>
<feature type="region of interest" description="Disordered" evidence="1">
    <location>
        <begin position="31"/>
        <end position="67"/>
    </location>
</feature>
<feature type="chain" id="PRO_5022831790" evidence="2">
    <location>
        <begin position="25"/>
        <end position="99"/>
    </location>
</feature>
<keyword evidence="4" id="KW-1185">Reference proteome</keyword>
<keyword evidence="2" id="KW-0732">Signal</keyword>
<proteinExistence type="predicted"/>